<protein>
    <recommendedName>
        <fullName evidence="12">Centromere Cenp-K</fullName>
    </recommendedName>
</protein>
<evidence type="ECO:0000256" key="7">
    <source>
        <dbReference type="ARBA" id="ARBA00023328"/>
    </source>
</evidence>
<proteinExistence type="inferred from homology"/>
<dbReference type="PANTHER" id="PTHR14401">
    <property type="entry name" value="CENTROMERE PROTEIN K"/>
    <property type="match status" value="1"/>
</dbReference>
<dbReference type="PANTHER" id="PTHR14401:SF6">
    <property type="entry name" value="CENTROMERE PROTEIN K"/>
    <property type="match status" value="1"/>
</dbReference>
<comment type="caution">
    <text evidence="10">The sequence shown here is derived from an EMBL/GenBank/DDBJ whole genome shotgun (WGS) entry which is preliminary data.</text>
</comment>
<evidence type="ECO:0000313" key="11">
    <source>
        <dbReference type="Proteomes" id="UP000324767"/>
    </source>
</evidence>
<evidence type="ECO:0000256" key="5">
    <source>
        <dbReference type="ARBA" id="ARBA00023054"/>
    </source>
</evidence>
<comment type="subcellular location">
    <subcellularLocation>
        <location evidence="2">Chromosome</location>
        <location evidence="2">Centromere</location>
    </subcellularLocation>
    <subcellularLocation>
        <location evidence="1">Nucleus</location>
    </subcellularLocation>
</comment>
<feature type="region of interest" description="Disordered" evidence="9">
    <location>
        <begin position="269"/>
        <end position="292"/>
    </location>
</feature>
<name>A0A5M8PVM2_9LECA</name>
<keyword evidence="4" id="KW-0158">Chromosome</keyword>
<keyword evidence="5 8" id="KW-0175">Coiled coil</keyword>
<dbReference type="GO" id="GO:0000775">
    <property type="term" value="C:chromosome, centromeric region"/>
    <property type="evidence" value="ECO:0007669"/>
    <property type="project" value="UniProtKB-SubCell"/>
</dbReference>
<feature type="coiled-coil region" evidence="8">
    <location>
        <begin position="35"/>
        <end position="62"/>
    </location>
</feature>
<accession>A0A5M8PVM2</accession>
<feature type="region of interest" description="Disordered" evidence="9">
    <location>
        <begin position="244"/>
        <end position="263"/>
    </location>
</feature>
<evidence type="ECO:0000256" key="3">
    <source>
        <dbReference type="ARBA" id="ARBA00005795"/>
    </source>
</evidence>
<dbReference type="AlphaFoldDB" id="A0A5M8PVM2"/>
<gene>
    <name evidence="10" type="ORF">FRX48_02800</name>
</gene>
<dbReference type="OrthoDB" id="9445768at2759"/>
<dbReference type="GO" id="GO:0005634">
    <property type="term" value="C:nucleus"/>
    <property type="evidence" value="ECO:0007669"/>
    <property type="project" value="UniProtKB-SubCell"/>
</dbReference>
<evidence type="ECO:0008006" key="12">
    <source>
        <dbReference type="Google" id="ProtNLM"/>
    </source>
</evidence>
<organism evidence="10 11">
    <name type="scientific">Lasallia pustulata</name>
    <dbReference type="NCBI Taxonomy" id="136370"/>
    <lineage>
        <taxon>Eukaryota</taxon>
        <taxon>Fungi</taxon>
        <taxon>Dikarya</taxon>
        <taxon>Ascomycota</taxon>
        <taxon>Pezizomycotina</taxon>
        <taxon>Lecanoromycetes</taxon>
        <taxon>OSLEUM clade</taxon>
        <taxon>Umbilicariomycetidae</taxon>
        <taxon>Umbilicariales</taxon>
        <taxon>Umbilicariaceae</taxon>
        <taxon>Lasallia</taxon>
    </lineage>
</organism>
<keyword evidence="7" id="KW-0137">Centromere</keyword>
<dbReference type="GO" id="GO:0051382">
    <property type="term" value="P:kinetochore assembly"/>
    <property type="evidence" value="ECO:0007669"/>
    <property type="project" value="InterPro"/>
</dbReference>
<evidence type="ECO:0000313" key="10">
    <source>
        <dbReference type="EMBL" id="KAA6413057.1"/>
    </source>
</evidence>
<feature type="coiled-coil region" evidence="8">
    <location>
        <begin position="126"/>
        <end position="204"/>
    </location>
</feature>
<sequence length="354" mass="39507">MAGHTQAYEKLHEYASKVRDTEYNTTATHGKLAYDARLDKTIQALQNQVKEQQDALEQLRASGSNLDIEAPSPDLKSRLRQLHTITAVYKSMAPTEPALPPAGSPLPALLAIRSTQRLIDQTKSSIRTAADSLSDARKQINQEEADLRDARLITDALEKRIARLRVEYDEKSQKSPEEAAKDMIREHEARKANLDKETKRLVRTFNKFIDQHLAGMLAAEELGGPVVGDLREVGDETLEAGFNRKGKAKRPKATAQNHDAKRQRRIDEIWGRQPGDEAAETGKRSEREAAGTEMRALTEDLLNAAAGDDTSGAYVGLQRDSAAARFLVRAKVAQFHPRDARRLRLIDFARELDD</sequence>
<dbReference type="Proteomes" id="UP000324767">
    <property type="component" value="Unassembled WGS sequence"/>
</dbReference>
<keyword evidence="6" id="KW-0539">Nucleus</keyword>
<comment type="similarity">
    <text evidence="3">Belongs to the CENP-K/MCM22 family.</text>
</comment>
<dbReference type="InterPro" id="IPR020993">
    <property type="entry name" value="Centromere_CenpK"/>
</dbReference>
<evidence type="ECO:0000256" key="4">
    <source>
        <dbReference type="ARBA" id="ARBA00022454"/>
    </source>
</evidence>
<dbReference type="GO" id="GO:0000070">
    <property type="term" value="P:mitotic sister chromatid segregation"/>
    <property type="evidence" value="ECO:0007669"/>
    <property type="project" value="TreeGrafter"/>
</dbReference>
<evidence type="ECO:0000256" key="1">
    <source>
        <dbReference type="ARBA" id="ARBA00004123"/>
    </source>
</evidence>
<evidence type="ECO:0000256" key="6">
    <source>
        <dbReference type="ARBA" id="ARBA00023242"/>
    </source>
</evidence>
<evidence type="ECO:0000256" key="2">
    <source>
        <dbReference type="ARBA" id="ARBA00004584"/>
    </source>
</evidence>
<feature type="compositionally biased region" description="Basic and acidic residues" evidence="9">
    <location>
        <begin position="280"/>
        <end position="290"/>
    </location>
</feature>
<evidence type="ECO:0000256" key="9">
    <source>
        <dbReference type="SAM" id="MobiDB-lite"/>
    </source>
</evidence>
<reference evidence="10 11" key="1">
    <citation type="submission" date="2019-09" db="EMBL/GenBank/DDBJ databases">
        <title>The hologenome of the rock-dwelling lichen Lasallia pustulata.</title>
        <authorList>
            <person name="Greshake Tzovaras B."/>
            <person name="Segers F."/>
            <person name="Bicker A."/>
            <person name="Dal Grande F."/>
            <person name="Otte J."/>
            <person name="Hankeln T."/>
            <person name="Schmitt I."/>
            <person name="Ebersberger I."/>
        </authorList>
    </citation>
    <scope>NUCLEOTIDE SEQUENCE [LARGE SCALE GENOMIC DNA]</scope>
    <source>
        <strain evidence="10">A1-1</strain>
    </source>
</reference>
<evidence type="ECO:0000256" key="8">
    <source>
        <dbReference type="SAM" id="Coils"/>
    </source>
</evidence>
<dbReference type="EMBL" id="VXIT01000004">
    <property type="protein sequence ID" value="KAA6413057.1"/>
    <property type="molecule type" value="Genomic_DNA"/>
</dbReference>